<accession>A0AAD5DN87</accession>
<feature type="compositionally biased region" description="Gly residues" evidence="4">
    <location>
        <begin position="127"/>
        <end position="138"/>
    </location>
</feature>
<comment type="caution">
    <text evidence="6">The sequence shown here is derived from an EMBL/GenBank/DDBJ whole genome shotgun (WGS) entry which is preliminary data.</text>
</comment>
<dbReference type="InterPro" id="IPR013087">
    <property type="entry name" value="Znf_C2H2_type"/>
</dbReference>
<proteinExistence type="predicted"/>
<dbReference type="Proteomes" id="UP001205105">
    <property type="component" value="Unassembled WGS sequence"/>
</dbReference>
<keyword evidence="2" id="KW-0863">Zinc-finger</keyword>
<dbReference type="EMBL" id="JADXDR010000100">
    <property type="protein sequence ID" value="KAI7839488.1"/>
    <property type="molecule type" value="Genomic_DNA"/>
</dbReference>
<evidence type="ECO:0000313" key="6">
    <source>
        <dbReference type="EMBL" id="KAI7839488.1"/>
    </source>
</evidence>
<feature type="region of interest" description="Disordered" evidence="4">
    <location>
        <begin position="103"/>
        <end position="138"/>
    </location>
</feature>
<feature type="domain" description="C2H2-type" evidence="5">
    <location>
        <begin position="73"/>
        <end position="95"/>
    </location>
</feature>
<dbReference type="Pfam" id="PF12171">
    <property type="entry name" value="zf-C2H2_jaz"/>
    <property type="match status" value="1"/>
</dbReference>
<dbReference type="GO" id="GO:0003676">
    <property type="term" value="F:nucleic acid binding"/>
    <property type="evidence" value="ECO:0007669"/>
    <property type="project" value="InterPro"/>
</dbReference>
<keyword evidence="1" id="KW-0479">Metal-binding</keyword>
<keyword evidence="7" id="KW-1185">Reference proteome</keyword>
<evidence type="ECO:0000256" key="3">
    <source>
        <dbReference type="ARBA" id="ARBA00022833"/>
    </source>
</evidence>
<gene>
    <name evidence="6" type="ORF">COHA_006755</name>
</gene>
<evidence type="ECO:0000256" key="4">
    <source>
        <dbReference type="SAM" id="MobiDB-lite"/>
    </source>
</evidence>
<dbReference type="SUPFAM" id="SSF57667">
    <property type="entry name" value="beta-beta-alpha zinc fingers"/>
    <property type="match status" value="1"/>
</dbReference>
<name>A0AAD5DN87_9CHLO</name>
<dbReference type="InterPro" id="IPR036236">
    <property type="entry name" value="Znf_C2H2_sf"/>
</dbReference>
<dbReference type="PANTHER" id="PTHR47444:SF1">
    <property type="entry name" value="EXPRESSED PROTEIN"/>
    <property type="match status" value="1"/>
</dbReference>
<dbReference type="GO" id="GO:0008270">
    <property type="term" value="F:zinc ion binding"/>
    <property type="evidence" value="ECO:0007669"/>
    <property type="project" value="UniProtKB-KW"/>
</dbReference>
<protein>
    <recommendedName>
        <fullName evidence="5">C2H2-type domain-containing protein</fullName>
    </recommendedName>
</protein>
<evidence type="ECO:0000313" key="7">
    <source>
        <dbReference type="Proteomes" id="UP001205105"/>
    </source>
</evidence>
<dbReference type="InterPro" id="IPR022755">
    <property type="entry name" value="Znf_C2H2_jaz"/>
</dbReference>
<keyword evidence="3" id="KW-0862">Zinc</keyword>
<evidence type="ECO:0000259" key="5">
    <source>
        <dbReference type="PROSITE" id="PS00028"/>
    </source>
</evidence>
<dbReference type="InterPro" id="IPR003604">
    <property type="entry name" value="Matrin/U1-like-C_Znf_C2H2"/>
</dbReference>
<sequence>MPSGKSKKTHSKGRKTKLHKRGVRKIFSARHVDQVWEDVRKAEGVHDGKVGPLGTTDKVELDEDLPAHGQHFCIACSRYFINDAALQDHLGTKPHRRRVKELMGARPHNQTDAEWAAGMGAPDNGPRSGGGGVASMDQ</sequence>
<dbReference type="SMART" id="SM00451">
    <property type="entry name" value="ZnF_U1"/>
    <property type="match status" value="1"/>
</dbReference>
<dbReference type="AlphaFoldDB" id="A0AAD5DN87"/>
<reference evidence="6" key="1">
    <citation type="submission" date="2020-11" db="EMBL/GenBank/DDBJ databases">
        <title>Chlorella ohadii genome sequencing and assembly.</title>
        <authorList>
            <person name="Murik O."/>
            <person name="Treves H."/>
            <person name="Kedem I."/>
            <person name="Shotland Y."/>
            <person name="Kaplan A."/>
        </authorList>
    </citation>
    <scope>NUCLEOTIDE SEQUENCE</scope>
    <source>
        <strain evidence="6">1</strain>
    </source>
</reference>
<dbReference type="PANTHER" id="PTHR47444">
    <property type="entry name" value="EXPRESSED PROTEIN"/>
    <property type="match status" value="1"/>
</dbReference>
<dbReference type="PROSITE" id="PS00028">
    <property type="entry name" value="ZINC_FINGER_C2H2_1"/>
    <property type="match status" value="1"/>
</dbReference>
<dbReference type="Gene3D" id="3.30.160.60">
    <property type="entry name" value="Classic Zinc Finger"/>
    <property type="match status" value="1"/>
</dbReference>
<evidence type="ECO:0000256" key="2">
    <source>
        <dbReference type="ARBA" id="ARBA00022771"/>
    </source>
</evidence>
<evidence type="ECO:0000256" key="1">
    <source>
        <dbReference type="ARBA" id="ARBA00022723"/>
    </source>
</evidence>
<organism evidence="6 7">
    <name type="scientific">Chlorella ohadii</name>
    <dbReference type="NCBI Taxonomy" id="2649997"/>
    <lineage>
        <taxon>Eukaryota</taxon>
        <taxon>Viridiplantae</taxon>
        <taxon>Chlorophyta</taxon>
        <taxon>core chlorophytes</taxon>
        <taxon>Trebouxiophyceae</taxon>
        <taxon>Chlorellales</taxon>
        <taxon>Chlorellaceae</taxon>
        <taxon>Chlorella clade</taxon>
        <taxon>Chlorella</taxon>
    </lineage>
</organism>
<feature type="region of interest" description="Disordered" evidence="4">
    <location>
        <begin position="1"/>
        <end position="20"/>
    </location>
</feature>